<evidence type="ECO:0000313" key="4">
    <source>
        <dbReference type="EMBL" id="CAK7356878.1"/>
    </source>
</evidence>
<protein>
    <submittedName>
        <fullName evidence="4">Uncharacterized protein</fullName>
    </submittedName>
</protein>
<dbReference type="EMBL" id="CAWUPB010001197">
    <property type="protein sequence ID" value="CAK7356878.1"/>
    <property type="molecule type" value="Genomic_DNA"/>
</dbReference>
<accession>A0AAV1SUI2</accession>
<evidence type="ECO:0000256" key="3">
    <source>
        <dbReference type="ARBA" id="ARBA00023274"/>
    </source>
</evidence>
<dbReference type="GO" id="GO:0003735">
    <property type="term" value="F:structural constituent of ribosome"/>
    <property type="evidence" value="ECO:0007669"/>
    <property type="project" value="InterPro"/>
</dbReference>
<dbReference type="GO" id="GO:0006412">
    <property type="term" value="P:translation"/>
    <property type="evidence" value="ECO:0007669"/>
    <property type="project" value="InterPro"/>
</dbReference>
<evidence type="ECO:0000256" key="2">
    <source>
        <dbReference type="ARBA" id="ARBA00022980"/>
    </source>
</evidence>
<evidence type="ECO:0000256" key="1">
    <source>
        <dbReference type="ARBA" id="ARBA00010111"/>
    </source>
</evidence>
<keyword evidence="2" id="KW-0689">Ribosomal protein</keyword>
<evidence type="ECO:0000313" key="5">
    <source>
        <dbReference type="Proteomes" id="UP001314170"/>
    </source>
</evidence>
<keyword evidence="5" id="KW-1185">Reference proteome</keyword>
<gene>
    <name evidence="4" type="ORF">DCAF_LOCUS27159</name>
</gene>
<proteinExistence type="inferred from homology"/>
<dbReference type="InterPro" id="IPR000271">
    <property type="entry name" value="Ribosomal_bL34"/>
</dbReference>
<comment type="similarity">
    <text evidence="1">Belongs to the bacterial ribosomal protein bL34 family.</text>
</comment>
<dbReference type="GO" id="GO:0005762">
    <property type="term" value="C:mitochondrial large ribosomal subunit"/>
    <property type="evidence" value="ECO:0007669"/>
    <property type="project" value="TreeGrafter"/>
</dbReference>
<dbReference type="PANTHER" id="PTHR14503">
    <property type="entry name" value="MITOCHONDRIAL RIBOSOMAL PROTEIN 34 FAMILY MEMBER"/>
    <property type="match status" value="1"/>
</dbReference>
<dbReference type="AlphaFoldDB" id="A0AAV1SUI2"/>
<sequence>MATKNLIRAGASLANRLLILKNPIIHQNTNSTHQTVNPHPFPSLSNFRLTSLHLPQTDALSITKVANEGFLHPCGLPSLEFFLPDGDSSSEPMLLFPKRTFQPSTIRHTCCSMYPEAMAKLSLFSLPISDPYLGKVEIFCSAQLASLSPDLMAM</sequence>
<dbReference type="PANTHER" id="PTHR14503:SF13">
    <property type="entry name" value="50S RIBOSOMAL PROTEIN L34"/>
    <property type="match status" value="1"/>
</dbReference>
<comment type="caution">
    <text evidence="4">The sequence shown here is derived from an EMBL/GenBank/DDBJ whole genome shotgun (WGS) entry which is preliminary data.</text>
</comment>
<name>A0AAV1SUI2_9ROSI</name>
<reference evidence="4 5" key="1">
    <citation type="submission" date="2024-01" db="EMBL/GenBank/DDBJ databases">
        <authorList>
            <person name="Waweru B."/>
        </authorList>
    </citation>
    <scope>NUCLEOTIDE SEQUENCE [LARGE SCALE GENOMIC DNA]</scope>
</reference>
<keyword evidence="3" id="KW-0687">Ribonucleoprotein</keyword>
<organism evidence="4 5">
    <name type="scientific">Dovyalis caffra</name>
    <dbReference type="NCBI Taxonomy" id="77055"/>
    <lineage>
        <taxon>Eukaryota</taxon>
        <taxon>Viridiplantae</taxon>
        <taxon>Streptophyta</taxon>
        <taxon>Embryophyta</taxon>
        <taxon>Tracheophyta</taxon>
        <taxon>Spermatophyta</taxon>
        <taxon>Magnoliopsida</taxon>
        <taxon>eudicotyledons</taxon>
        <taxon>Gunneridae</taxon>
        <taxon>Pentapetalae</taxon>
        <taxon>rosids</taxon>
        <taxon>fabids</taxon>
        <taxon>Malpighiales</taxon>
        <taxon>Salicaceae</taxon>
        <taxon>Flacourtieae</taxon>
        <taxon>Dovyalis</taxon>
    </lineage>
</organism>
<dbReference type="Proteomes" id="UP001314170">
    <property type="component" value="Unassembled WGS sequence"/>
</dbReference>